<protein>
    <submittedName>
        <fullName evidence="7">Uncharacterized protein</fullName>
    </submittedName>
</protein>
<dbReference type="GO" id="GO:0015165">
    <property type="term" value="F:pyrimidine nucleotide-sugar transmembrane transporter activity"/>
    <property type="evidence" value="ECO:0007669"/>
    <property type="project" value="InterPro"/>
</dbReference>
<evidence type="ECO:0000256" key="1">
    <source>
        <dbReference type="ARBA" id="ARBA00004141"/>
    </source>
</evidence>
<dbReference type="InterPro" id="IPR007271">
    <property type="entry name" value="Nuc_sug_transpt"/>
</dbReference>
<feature type="compositionally biased region" description="Low complexity" evidence="5">
    <location>
        <begin position="34"/>
        <end position="50"/>
    </location>
</feature>
<dbReference type="AlphaFoldDB" id="A0A8J2SI86"/>
<evidence type="ECO:0000256" key="3">
    <source>
        <dbReference type="ARBA" id="ARBA00022989"/>
    </source>
</evidence>
<feature type="transmembrane region" description="Helical" evidence="6">
    <location>
        <begin position="182"/>
        <end position="202"/>
    </location>
</feature>
<name>A0A8J2SI86_9STRA</name>
<dbReference type="EMBL" id="CAKKNE010000002">
    <property type="protein sequence ID" value="CAH0368444.1"/>
    <property type="molecule type" value="Genomic_DNA"/>
</dbReference>
<feature type="transmembrane region" description="Helical" evidence="6">
    <location>
        <begin position="250"/>
        <end position="270"/>
    </location>
</feature>
<keyword evidence="3 6" id="KW-1133">Transmembrane helix</keyword>
<sequence>MPRSGELEAGSKDELETVALVDDADAVRQRHGAPRSPTAARKTTTSAPSSSAAEVTRKALFVGLAALLICSSGLCIREAEDDEGNITYAATSVTLFSEMLKLSLALVITLTSDAPRQKIDARTAAYFLPGAVGYLAVNNVRYFMLEQVNPGLMAIVWNLKICVIGLLYALPPFRRAFTRFQWAGAGLLVVGSTLAEVSQWGATDEFGQSNTGGTLGLEVVAGALVLTSASAVATEYAYKVTDLPLSRQNVILYTYGCLLNLLTALVWRSLEGQSSVPFTRGFTAWTWAVVAAQAASGYAIGALLKYVDAIGQVFADVIAMLITVVFRVVAFGIYILRVNDAGDGVDAALRPRHELPVRGRAAALRRVARGLLLGPDHDGPRGAACGACAADRTRAAEGRRVLRLGALCGVVVVAGPRDGADPSTGGPRPTTVRVAATIVC</sequence>
<feature type="transmembrane region" description="Helical" evidence="6">
    <location>
        <begin position="282"/>
        <end position="301"/>
    </location>
</feature>
<evidence type="ECO:0000256" key="5">
    <source>
        <dbReference type="SAM" id="MobiDB-lite"/>
    </source>
</evidence>
<proteinExistence type="predicted"/>
<organism evidence="7 8">
    <name type="scientific">Pelagomonas calceolata</name>
    <dbReference type="NCBI Taxonomy" id="35677"/>
    <lineage>
        <taxon>Eukaryota</taxon>
        <taxon>Sar</taxon>
        <taxon>Stramenopiles</taxon>
        <taxon>Ochrophyta</taxon>
        <taxon>Pelagophyceae</taxon>
        <taxon>Pelagomonadales</taxon>
        <taxon>Pelagomonadaceae</taxon>
        <taxon>Pelagomonas</taxon>
    </lineage>
</organism>
<feature type="transmembrane region" description="Helical" evidence="6">
    <location>
        <begin position="313"/>
        <end position="336"/>
    </location>
</feature>
<evidence type="ECO:0000256" key="2">
    <source>
        <dbReference type="ARBA" id="ARBA00022692"/>
    </source>
</evidence>
<feature type="transmembrane region" description="Helical" evidence="6">
    <location>
        <begin position="214"/>
        <end position="238"/>
    </location>
</feature>
<dbReference type="Proteomes" id="UP000789595">
    <property type="component" value="Unassembled WGS sequence"/>
</dbReference>
<evidence type="ECO:0000256" key="4">
    <source>
        <dbReference type="ARBA" id="ARBA00023136"/>
    </source>
</evidence>
<gene>
    <name evidence="7" type="ORF">PECAL_2P15100</name>
</gene>
<comment type="subcellular location">
    <subcellularLocation>
        <location evidence="1">Membrane</location>
        <topology evidence="1">Multi-pass membrane protein</topology>
    </subcellularLocation>
</comment>
<dbReference type="GO" id="GO:0000139">
    <property type="term" value="C:Golgi membrane"/>
    <property type="evidence" value="ECO:0007669"/>
    <property type="project" value="InterPro"/>
</dbReference>
<feature type="region of interest" description="Disordered" evidence="5">
    <location>
        <begin position="22"/>
        <end position="50"/>
    </location>
</feature>
<reference evidence="7" key="1">
    <citation type="submission" date="2021-11" db="EMBL/GenBank/DDBJ databases">
        <authorList>
            <consortium name="Genoscope - CEA"/>
            <person name="William W."/>
        </authorList>
    </citation>
    <scope>NUCLEOTIDE SEQUENCE</scope>
</reference>
<evidence type="ECO:0000256" key="6">
    <source>
        <dbReference type="SAM" id="Phobius"/>
    </source>
</evidence>
<evidence type="ECO:0000313" key="7">
    <source>
        <dbReference type="EMBL" id="CAH0368444.1"/>
    </source>
</evidence>
<evidence type="ECO:0000313" key="8">
    <source>
        <dbReference type="Proteomes" id="UP000789595"/>
    </source>
</evidence>
<comment type="caution">
    <text evidence="7">The sequence shown here is derived from an EMBL/GenBank/DDBJ whole genome shotgun (WGS) entry which is preliminary data.</text>
</comment>
<accession>A0A8J2SI86</accession>
<dbReference type="PANTHER" id="PTHR10231">
    <property type="entry name" value="NUCLEOTIDE-SUGAR TRANSMEMBRANE TRANSPORTER"/>
    <property type="match status" value="1"/>
</dbReference>
<dbReference type="OrthoDB" id="419167at2759"/>
<dbReference type="Pfam" id="PF04142">
    <property type="entry name" value="Nuc_sug_transp"/>
    <property type="match status" value="1"/>
</dbReference>
<feature type="transmembrane region" description="Helical" evidence="6">
    <location>
        <begin position="150"/>
        <end position="170"/>
    </location>
</feature>
<keyword evidence="8" id="KW-1185">Reference proteome</keyword>
<keyword evidence="4 6" id="KW-0472">Membrane</keyword>
<keyword evidence="2 6" id="KW-0812">Transmembrane</keyword>